<protein>
    <recommendedName>
        <fullName evidence="3">Terpene synthase N-terminal domain-containing protein</fullName>
    </recommendedName>
</protein>
<evidence type="ECO:0000259" key="3">
    <source>
        <dbReference type="Pfam" id="PF01397"/>
    </source>
</evidence>
<evidence type="ECO:0000256" key="1">
    <source>
        <dbReference type="ARBA" id="ARBA00001946"/>
    </source>
</evidence>
<keyword evidence="5" id="KW-1185">Reference proteome</keyword>
<reference evidence="4 5" key="1">
    <citation type="submission" date="2024-03" db="EMBL/GenBank/DDBJ databases">
        <authorList>
            <person name="Martinez-Hernandez J."/>
        </authorList>
    </citation>
    <scope>NUCLEOTIDE SEQUENCE [LARGE SCALE GENOMIC DNA]</scope>
</reference>
<keyword evidence="2" id="KW-0460">Magnesium</keyword>
<dbReference type="AlphaFoldDB" id="A0AAV1YIS7"/>
<proteinExistence type="predicted"/>
<sequence length="167" mass="19307">MALVSPILLNSSFISLTDFGKNIKPGRPSLLVRRIDSPIRCLASKNVSERKSANYQPNIWDYNFLQSLKHDYADIRYADSSMKLQEEVRRMIIDESVDIWTTLELIDDVKRLGISYHFEKEITKVLDRFLSLERCNVKSAHINLHEAALSFRLLREYGYEVSAGIIV</sequence>
<name>A0AAV1YIS7_LUPLU</name>
<dbReference type="PANTHER" id="PTHR31225">
    <property type="entry name" value="OS04G0344100 PROTEIN-RELATED"/>
    <property type="match status" value="1"/>
</dbReference>
<dbReference type="GO" id="GO:0010333">
    <property type="term" value="F:terpene synthase activity"/>
    <property type="evidence" value="ECO:0007669"/>
    <property type="project" value="InterPro"/>
</dbReference>
<dbReference type="Proteomes" id="UP001497480">
    <property type="component" value="Unassembled WGS sequence"/>
</dbReference>
<dbReference type="Gene3D" id="1.50.10.130">
    <property type="entry name" value="Terpene synthase, N-terminal domain"/>
    <property type="match status" value="1"/>
</dbReference>
<organism evidence="4 5">
    <name type="scientific">Lupinus luteus</name>
    <name type="common">European yellow lupine</name>
    <dbReference type="NCBI Taxonomy" id="3873"/>
    <lineage>
        <taxon>Eukaryota</taxon>
        <taxon>Viridiplantae</taxon>
        <taxon>Streptophyta</taxon>
        <taxon>Embryophyta</taxon>
        <taxon>Tracheophyta</taxon>
        <taxon>Spermatophyta</taxon>
        <taxon>Magnoliopsida</taxon>
        <taxon>eudicotyledons</taxon>
        <taxon>Gunneridae</taxon>
        <taxon>Pentapetalae</taxon>
        <taxon>rosids</taxon>
        <taxon>fabids</taxon>
        <taxon>Fabales</taxon>
        <taxon>Fabaceae</taxon>
        <taxon>Papilionoideae</taxon>
        <taxon>50 kb inversion clade</taxon>
        <taxon>genistoids sensu lato</taxon>
        <taxon>core genistoids</taxon>
        <taxon>Genisteae</taxon>
        <taxon>Lupinus</taxon>
    </lineage>
</organism>
<dbReference type="EMBL" id="CAXHTB010000025">
    <property type="protein sequence ID" value="CAL0333908.1"/>
    <property type="molecule type" value="Genomic_DNA"/>
</dbReference>
<comment type="caution">
    <text evidence="4">The sequence shown here is derived from an EMBL/GenBank/DDBJ whole genome shotgun (WGS) entry which is preliminary data.</text>
</comment>
<dbReference type="InterPro" id="IPR036965">
    <property type="entry name" value="Terpene_synth_N_sf"/>
</dbReference>
<dbReference type="PANTHER" id="PTHR31225:SF252">
    <property type="entry name" value="TERPENE SYNTHASE 12-RELATED"/>
    <property type="match status" value="1"/>
</dbReference>
<comment type="cofactor">
    <cofactor evidence="1">
        <name>Mg(2+)</name>
        <dbReference type="ChEBI" id="CHEBI:18420"/>
    </cofactor>
</comment>
<evidence type="ECO:0000313" key="5">
    <source>
        <dbReference type="Proteomes" id="UP001497480"/>
    </source>
</evidence>
<dbReference type="SUPFAM" id="SSF48239">
    <property type="entry name" value="Terpenoid cyclases/Protein prenyltransferases"/>
    <property type="match status" value="1"/>
</dbReference>
<evidence type="ECO:0000313" key="4">
    <source>
        <dbReference type="EMBL" id="CAL0333908.1"/>
    </source>
</evidence>
<feature type="domain" description="Terpene synthase N-terminal" evidence="3">
    <location>
        <begin position="59"/>
        <end position="164"/>
    </location>
</feature>
<dbReference type="InterPro" id="IPR001906">
    <property type="entry name" value="Terpene_synth_N"/>
</dbReference>
<accession>A0AAV1YIS7</accession>
<dbReference type="InterPro" id="IPR008930">
    <property type="entry name" value="Terpenoid_cyclase/PrenylTrfase"/>
</dbReference>
<dbReference type="GO" id="GO:0016114">
    <property type="term" value="P:terpenoid biosynthetic process"/>
    <property type="evidence" value="ECO:0007669"/>
    <property type="project" value="InterPro"/>
</dbReference>
<evidence type="ECO:0000256" key="2">
    <source>
        <dbReference type="ARBA" id="ARBA00022842"/>
    </source>
</evidence>
<dbReference type="Pfam" id="PF01397">
    <property type="entry name" value="Terpene_synth"/>
    <property type="match status" value="1"/>
</dbReference>
<gene>
    <name evidence="4" type="ORF">LLUT_LOCUS34968</name>
</gene>
<dbReference type="InterPro" id="IPR050148">
    <property type="entry name" value="Terpene_synthase-like"/>
</dbReference>